<accession>A0A4S8HBP8</accession>
<dbReference type="EMBL" id="STFF01000013">
    <property type="protein sequence ID" value="THU31519.1"/>
    <property type="molecule type" value="Genomic_DNA"/>
</dbReference>
<dbReference type="AlphaFoldDB" id="A0A4S8HBP8"/>
<gene>
    <name evidence="1" type="ORF">FAM09_28250</name>
</gene>
<comment type="caution">
    <text evidence="1">The sequence shown here is derived from an EMBL/GenBank/DDBJ whole genome shotgun (WGS) entry which is preliminary data.</text>
</comment>
<reference evidence="1 2" key="1">
    <citation type="submission" date="2019-04" db="EMBL/GenBank/DDBJ databases">
        <title>Niastella caeni sp. nov., isolated from activated sludge.</title>
        <authorList>
            <person name="Sheng M."/>
        </authorList>
    </citation>
    <scope>NUCLEOTIDE SEQUENCE [LARGE SCALE GENOMIC DNA]</scope>
    <source>
        <strain evidence="1 2">HX-2-15</strain>
    </source>
</reference>
<proteinExistence type="predicted"/>
<evidence type="ECO:0000313" key="2">
    <source>
        <dbReference type="Proteomes" id="UP000306918"/>
    </source>
</evidence>
<dbReference type="Proteomes" id="UP000306918">
    <property type="component" value="Unassembled WGS sequence"/>
</dbReference>
<dbReference type="RefSeq" id="WP_136580525.1">
    <property type="nucleotide sequence ID" value="NZ_STFF01000013.1"/>
</dbReference>
<sequence length="235" mass="26753">MIFQTPELASRYIQWKDLVWSAFWKTLINEGILAEVEMMQELLKEGITSQLFFQIIIANEETQLPAVISACNNLCHQIMAGAEDIKQLQQHANSTKITEHKQVIKLNNMIEAINKRLSSPDGSSWEIDTSEPGVMEEINSTLIELEWLKLELEAITQQLNQVNLVLNQLQTIESLELSAITALNNIVIDLKKVYNTINGPWTTWVHEGLPVVEEWVRQINNIRCHGLHSVINGSD</sequence>
<protein>
    <submittedName>
        <fullName evidence="1">Uncharacterized protein</fullName>
    </submittedName>
</protein>
<name>A0A4S8HBP8_9BACT</name>
<evidence type="ECO:0000313" key="1">
    <source>
        <dbReference type="EMBL" id="THU31519.1"/>
    </source>
</evidence>
<keyword evidence="2" id="KW-1185">Reference proteome</keyword>
<organism evidence="1 2">
    <name type="scientific">Niastella caeni</name>
    <dbReference type="NCBI Taxonomy" id="2569763"/>
    <lineage>
        <taxon>Bacteria</taxon>
        <taxon>Pseudomonadati</taxon>
        <taxon>Bacteroidota</taxon>
        <taxon>Chitinophagia</taxon>
        <taxon>Chitinophagales</taxon>
        <taxon>Chitinophagaceae</taxon>
        <taxon>Niastella</taxon>
    </lineage>
</organism>